<comment type="caution">
    <text evidence="2">The sequence shown here is derived from an EMBL/GenBank/DDBJ whole genome shotgun (WGS) entry which is preliminary data.</text>
</comment>
<organism evidence="2 3">
    <name type="scientific">Candidatus Geothrix odensensis</name>
    <dbReference type="NCBI Taxonomy" id="2954440"/>
    <lineage>
        <taxon>Bacteria</taxon>
        <taxon>Pseudomonadati</taxon>
        <taxon>Acidobacteriota</taxon>
        <taxon>Holophagae</taxon>
        <taxon>Holophagales</taxon>
        <taxon>Holophagaceae</taxon>
        <taxon>Geothrix</taxon>
    </lineage>
</organism>
<dbReference type="EMBL" id="JADKCH010000005">
    <property type="protein sequence ID" value="MBK8572388.1"/>
    <property type="molecule type" value="Genomic_DNA"/>
</dbReference>
<gene>
    <name evidence="2" type="ORF">IPN91_07000</name>
</gene>
<feature type="domain" description="Acyclic terpene utilisation N-terminal" evidence="1">
    <location>
        <begin position="5"/>
        <end position="447"/>
    </location>
</feature>
<dbReference type="Proteomes" id="UP000709959">
    <property type="component" value="Unassembled WGS sequence"/>
</dbReference>
<proteinExistence type="predicted"/>
<dbReference type="PANTHER" id="PTHR47708">
    <property type="match status" value="1"/>
</dbReference>
<evidence type="ECO:0000313" key="3">
    <source>
        <dbReference type="Proteomes" id="UP000709959"/>
    </source>
</evidence>
<evidence type="ECO:0000259" key="1">
    <source>
        <dbReference type="Pfam" id="PF07287"/>
    </source>
</evidence>
<accession>A0A936K5F1</accession>
<dbReference type="InterPro" id="IPR010839">
    <property type="entry name" value="AtuA_N"/>
</dbReference>
<protein>
    <submittedName>
        <fullName evidence="2">DUF1446 domain-containing protein</fullName>
    </submittedName>
</protein>
<name>A0A936K5F1_9BACT</name>
<evidence type="ECO:0000313" key="2">
    <source>
        <dbReference type="EMBL" id="MBK8572388.1"/>
    </source>
</evidence>
<dbReference type="Pfam" id="PF07287">
    <property type="entry name" value="AtuA"/>
    <property type="match status" value="1"/>
</dbReference>
<dbReference type="PANTHER" id="PTHR47708:SF2">
    <property type="entry name" value="SI:CH73-132F6.5"/>
    <property type="match status" value="1"/>
</dbReference>
<reference evidence="2 3" key="1">
    <citation type="submission" date="2020-10" db="EMBL/GenBank/DDBJ databases">
        <title>Connecting structure to function with the recovery of over 1000 high-quality activated sludge metagenome-assembled genomes encoding full-length rRNA genes using long-read sequencing.</title>
        <authorList>
            <person name="Singleton C.M."/>
            <person name="Petriglieri F."/>
            <person name="Kristensen J.M."/>
            <person name="Kirkegaard R.H."/>
            <person name="Michaelsen T.Y."/>
            <person name="Andersen M.H."/>
            <person name="Karst S.M."/>
            <person name="Dueholm M.S."/>
            <person name="Nielsen P.H."/>
            <person name="Albertsen M."/>
        </authorList>
    </citation>
    <scope>NUCLEOTIDE SEQUENCE [LARGE SCALE GENOMIC DNA]</scope>
    <source>
        <strain evidence="2">OdNE_18-Q3-R46-58_MAXAC.008</strain>
    </source>
</reference>
<sequence>MSKLVRIANGQGFWGDSIDAPVRLVEAGGIDYLTLDYLAEVTLSIMQKQRRRDPQLGYATDFVDLMKRVLPQLKAKGIRVVANAGGVNPEACRTAVLEVAKKLGVTGLKIATVTGDDVLARLPEFQAQGLKLANMDTGEGLFDAPREILSANVYLQTQAMVEALETGADIVLTGRCTDPGLTLAPLIHEFRWAADDWDRLAAGTVAGHILECGAQSTGGNFTRWWEVPDLWSVGYPIAECSADGTFVITKHAGTGGMVTVDTVSEQLVYEMGDPHHYITPDVVADFTSIRLEQAGPDRVRVSGIQGQPRTPFLKVSGAYLKGYKATGQLVLSGPRALEKAQLCADIVWKRLAAAGFTYEHTDAEFLGASTVHAGIAPAPADPAEIVLRLSVKDPDRRKVERFGRELAPLVTAGPAGVTGFAGGRPKAQEIVAYWPALLPREFVTWGVTVEEI</sequence>
<dbReference type="AlphaFoldDB" id="A0A936K5F1"/>